<dbReference type="InterPro" id="IPR050103">
    <property type="entry name" value="Class-III_PLP-dep_AT"/>
</dbReference>
<dbReference type="eggNOG" id="COG0160">
    <property type="taxonomic scope" value="Bacteria"/>
</dbReference>
<organism evidence="7 8">
    <name type="scientific">Acinetobacter rudis CIP 110305</name>
    <dbReference type="NCBI Taxonomy" id="421052"/>
    <lineage>
        <taxon>Bacteria</taxon>
        <taxon>Pseudomonadati</taxon>
        <taxon>Pseudomonadota</taxon>
        <taxon>Gammaproteobacteria</taxon>
        <taxon>Moraxellales</taxon>
        <taxon>Moraxellaceae</taxon>
        <taxon>Acinetobacter</taxon>
    </lineage>
</organism>
<dbReference type="PANTHER" id="PTHR11986">
    <property type="entry name" value="AMINOTRANSFERASE CLASS III"/>
    <property type="match status" value="1"/>
</dbReference>
<dbReference type="Proteomes" id="UP000014568">
    <property type="component" value="Unassembled WGS sequence"/>
</dbReference>
<dbReference type="InterPro" id="IPR015422">
    <property type="entry name" value="PyrdxlP-dep_Trfase_small"/>
</dbReference>
<gene>
    <name evidence="7" type="ORF">F945_00950</name>
</gene>
<evidence type="ECO:0000313" key="7">
    <source>
        <dbReference type="EMBL" id="EPF79586.1"/>
    </source>
</evidence>
<dbReference type="GO" id="GO:0042802">
    <property type="term" value="F:identical protein binding"/>
    <property type="evidence" value="ECO:0007669"/>
    <property type="project" value="TreeGrafter"/>
</dbReference>
<dbReference type="PATRIC" id="fig|421052.3.peg.932"/>
<dbReference type="FunFam" id="3.40.640.10:FF:000013">
    <property type="entry name" value="4-aminobutyrate aminotransferase"/>
    <property type="match status" value="1"/>
</dbReference>
<dbReference type="InterPro" id="IPR015424">
    <property type="entry name" value="PyrdxlP-dep_Trfase"/>
</dbReference>
<dbReference type="InterPro" id="IPR005814">
    <property type="entry name" value="Aminotrans_3"/>
</dbReference>
<comment type="similarity">
    <text evidence="2 6">Belongs to the class-III pyridoxal-phosphate-dependent aminotransferase family.</text>
</comment>
<evidence type="ECO:0000256" key="3">
    <source>
        <dbReference type="ARBA" id="ARBA00022576"/>
    </source>
</evidence>
<evidence type="ECO:0000256" key="5">
    <source>
        <dbReference type="ARBA" id="ARBA00022898"/>
    </source>
</evidence>
<keyword evidence="5 6" id="KW-0663">Pyridoxal phosphate</keyword>
<comment type="cofactor">
    <cofactor evidence="1">
        <name>pyridoxal 5'-phosphate</name>
        <dbReference type="ChEBI" id="CHEBI:597326"/>
    </cofactor>
</comment>
<dbReference type="PROSITE" id="PS00600">
    <property type="entry name" value="AA_TRANSFER_CLASS_3"/>
    <property type="match status" value="1"/>
</dbReference>
<dbReference type="OrthoDB" id="9801052at2"/>
<dbReference type="STRING" id="632955.GCA_000829675_00948"/>
<dbReference type="GO" id="GO:0030170">
    <property type="term" value="F:pyridoxal phosphate binding"/>
    <property type="evidence" value="ECO:0007669"/>
    <property type="project" value="InterPro"/>
</dbReference>
<dbReference type="GO" id="GO:0008483">
    <property type="term" value="F:transaminase activity"/>
    <property type="evidence" value="ECO:0007669"/>
    <property type="project" value="UniProtKB-KW"/>
</dbReference>
<proteinExistence type="inferred from homology"/>
<dbReference type="AlphaFoldDB" id="S3PL88"/>
<keyword evidence="3" id="KW-0032">Aminotransferase</keyword>
<evidence type="ECO:0000256" key="2">
    <source>
        <dbReference type="ARBA" id="ARBA00008954"/>
    </source>
</evidence>
<protein>
    <submittedName>
        <fullName evidence="7">4-aminobutyrate transaminase</fullName>
    </submittedName>
</protein>
<evidence type="ECO:0000256" key="4">
    <source>
        <dbReference type="ARBA" id="ARBA00022679"/>
    </source>
</evidence>
<evidence type="ECO:0000256" key="6">
    <source>
        <dbReference type="RuleBase" id="RU003560"/>
    </source>
</evidence>
<evidence type="ECO:0000256" key="1">
    <source>
        <dbReference type="ARBA" id="ARBA00001933"/>
    </source>
</evidence>
<dbReference type="InterPro" id="IPR049704">
    <property type="entry name" value="Aminotrans_3_PPA_site"/>
</dbReference>
<accession>S3PL88</accession>
<comment type="caution">
    <text evidence="7">The sequence shown here is derived from an EMBL/GenBank/DDBJ whole genome shotgun (WGS) entry which is preliminary data.</text>
</comment>
<evidence type="ECO:0000313" key="8">
    <source>
        <dbReference type="Proteomes" id="UP000014568"/>
    </source>
</evidence>
<dbReference type="Pfam" id="PF00202">
    <property type="entry name" value="Aminotran_3"/>
    <property type="match status" value="1"/>
</dbReference>
<dbReference type="Gene3D" id="3.90.1150.10">
    <property type="entry name" value="Aspartate Aminotransferase, domain 1"/>
    <property type="match status" value="1"/>
</dbReference>
<dbReference type="SUPFAM" id="SSF53383">
    <property type="entry name" value="PLP-dependent transferases"/>
    <property type="match status" value="1"/>
</dbReference>
<dbReference type="EMBL" id="ATGI01000007">
    <property type="protein sequence ID" value="EPF79586.1"/>
    <property type="molecule type" value="Genomic_DNA"/>
</dbReference>
<dbReference type="InterPro" id="IPR015421">
    <property type="entry name" value="PyrdxlP-dep_Trfase_major"/>
</dbReference>
<dbReference type="HOGENOM" id="CLU_016922_10_0_6"/>
<dbReference type="PIRSF" id="PIRSF000521">
    <property type="entry name" value="Transaminase_4ab_Lys_Orn"/>
    <property type="match status" value="1"/>
</dbReference>
<reference evidence="7 8" key="1">
    <citation type="submission" date="2013-06" db="EMBL/GenBank/DDBJ databases">
        <title>The Genome Sequence of Acinetobacter rudis CIP 110305.</title>
        <authorList>
            <consortium name="The Broad Institute Genome Sequencing Platform"/>
            <consortium name="The Broad Institute Genome Sequencing Center for Infectious Disease"/>
            <person name="Cerqueira G."/>
            <person name="Feldgarden M."/>
            <person name="Courvalin P."/>
            <person name="Perichon B."/>
            <person name="Grillot-Courvalin C."/>
            <person name="Clermont D."/>
            <person name="Rocha E."/>
            <person name="Yoon E.-J."/>
            <person name="Nemec A."/>
            <person name="Young S.K."/>
            <person name="Zeng Q."/>
            <person name="Gargeya S."/>
            <person name="Fitzgerald M."/>
            <person name="Abouelleil A."/>
            <person name="Alvarado L."/>
            <person name="Berlin A.M."/>
            <person name="Chapman S.B."/>
            <person name="Dewar J."/>
            <person name="Goldberg J."/>
            <person name="Griggs A."/>
            <person name="Gujja S."/>
            <person name="Hansen M."/>
            <person name="Howarth C."/>
            <person name="Imamovic A."/>
            <person name="Larimer J."/>
            <person name="McCowan C."/>
            <person name="Murphy C."/>
            <person name="Pearson M."/>
            <person name="Priest M."/>
            <person name="Roberts A."/>
            <person name="Saif S."/>
            <person name="Shea T."/>
            <person name="Sykes S."/>
            <person name="Wortman J."/>
            <person name="Nusbaum C."/>
            <person name="Birren B."/>
        </authorList>
    </citation>
    <scope>NUCLEOTIDE SEQUENCE [LARGE SCALE GENOMIC DNA]</scope>
    <source>
        <strain evidence="7 8">CIP 110305</strain>
    </source>
</reference>
<name>S3PL88_9GAMM</name>
<sequence length="425" mass="45837">MDNQGISEALGLIHPITLSHGKNAEVWDENQKRYIDFVGGIGVLNLGHCHPKIVEAIQKQAGLLTHYAFNAARHQPYITFMNELTEFIPMNQPLAGMFTNSGAEATENALKVARINTGRTGVIAFDGGFHGRTLATVSLNGKTAPYKDGLGPLPGPVFHVPYPSRDNGISSEVAQAALERLFQVEVDVKNIAAIIFEPVLGEGGFQLLDADFAKYLRKFCDQHGILMIADEIQSGFGRTGQAFAFPLLGIEPDLLLVAKSIAGGMPLGAVIAKKALMDKPVKGALGGTYSGNPIACAAGLATLEVLQSQEVKQSTAHYIEQIELRYQQWNAQGLTPWLGKLTGVGAMRGIEVNHEEQGPGTAVMAKILKRAREQGLLLMPSGKHKNIIRLLPPLTITAEVLEEGLNILETVLAETREASYFKESA</sequence>
<keyword evidence="8" id="KW-1185">Reference proteome</keyword>
<dbReference type="Gene3D" id="3.40.640.10">
    <property type="entry name" value="Type I PLP-dependent aspartate aminotransferase-like (Major domain)"/>
    <property type="match status" value="1"/>
</dbReference>
<dbReference type="CDD" id="cd00610">
    <property type="entry name" value="OAT_like"/>
    <property type="match status" value="1"/>
</dbReference>
<keyword evidence="4" id="KW-0808">Transferase</keyword>
<dbReference type="RefSeq" id="WP_016655372.1">
    <property type="nucleotide sequence ID" value="NZ_KE340352.1"/>
</dbReference>